<dbReference type="Proteomes" id="UP000567179">
    <property type="component" value="Unassembled WGS sequence"/>
</dbReference>
<sequence>MTSGREDPRYRWAASVPCRPRLAEQRSIGSRSGCRWRRCSLSIRSLRPAKKPRSGRYWMRKARVKSTQVRSGSMDVHADKQTIGSFAFNNRFRQLVDASFAPPSPLSFLHHIGSLSRSSVLVLGFSTAS</sequence>
<comment type="caution">
    <text evidence="1">The sequence shown here is derived from an EMBL/GenBank/DDBJ whole genome shotgun (WGS) entry which is preliminary data.</text>
</comment>
<evidence type="ECO:0000313" key="2">
    <source>
        <dbReference type="Proteomes" id="UP000567179"/>
    </source>
</evidence>
<organism evidence="1 2">
    <name type="scientific">Psilocybe cf. subviscida</name>
    <dbReference type="NCBI Taxonomy" id="2480587"/>
    <lineage>
        <taxon>Eukaryota</taxon>
        <taxon>Fungi</taxon>
        <taxon>Dikarya</taxon>
        <taxon>Basidiomycota</taxon>
        <taxon>Agaricomycotina</taxon>
        <taxon>Agaricomycetes</taxon>
        <taxon>Agaricomycetidae</taxon>
        <taxon>Agaricales</taxon>
        <taxon>Agaricineae</taxon>
        <taxon>Strophariaceae</taxon>
        <taxon>Psilocybe</taxon>
    </lineage>
</organism>
<reference evidence="1 2" key="1">
    <citation type="journal article" date="2020" name="ISME J.">
        <title>Uncovering the hidden diversity of litter-decomposition mechanisms in mushroom-forming fungi.</title>
        <authorList>
            <person name="Floudas D."/>
            <person name="Bentzer J."/>
            <person name="Ahren D."/>
            <person name="Johansson T."/>
            <person name="Persson P."/>
            <person name="Tunlid A."/>
        </authorList>
    </citation>
    <scope>NUCLEOTIDE SEQUENCE [LARGE SCALE GENOMIC DNA]</scope>
    <source>
        <strain evidence="1 2">CBS 101986</strain>
    </source>
</reference>
<accession>A0A8H5AZL2</accession>
<dbReference type="EMBL" id="JAACJJ010000047">
    <property type="protein sequence ID" value="KAF5313779.1"/>
    <property type="molecule type" value="Genomic_DNA"/>
</dbReference>
<proteinExistence type="predicted"/>
<name>A0A8H5AZL2_9AGAR</name>
<dbReference type="AlphaFoldDB" id="A0A8H5AZL2"/>
<protein>
    <submittedName>
        <fullName evidence="1">Uncharacterized protein</fullName>
    </submittedName>
</protein>
<evidence type="ECO:0000313" key="1">
    <source>
        <dbReference type="EMBL" id="KAF5313779.1"/>
    </source>
</evidence>
<keyword evidence="2" id="KW-1185">Reference proteome</keyword>
<gene>
    <name evidence="1" type="ORF">D9619_013692</name>
</gene>